<protein>
    <submittedName>
        <fullName evidence="2">Uncharacterized protein</fullName>
    </submittedName>
</protein>
<sequence>MKFRCVWSIVLILGLAAAGTQAEAAGDRAVIAHSAYDLEEKGNQEFSTRSLFTEDGTGKQETTFFFNDGFGRLTEFHEYTEGARMFLIIRQNMNVVWQGSCRVTDHRFSVYRRESNGRVYFQIRMGQHEYSAEIGRDDRWTVTESGLPVASDPIELSWNA</sequence>
<feature type="signal peptide" evidence="1">
    <location>
        <begin position="1"/>
        <end position="24"/>
    </location>
</feature>
<gene>
    <name evidence="2" type="ORF">Dia5BBH33_16280</name>
</gene>
<organism evidence="2 3">
    <name type="scientific">Dialister hominis</name>
    <dbReference type="NCBI Taxonomy" id="2582419"/>
    <lineage>
        <taxon>Bacteria</taxon>
        <taxon>Bacillati</taxon>
        <taxon>Bacillota</taxon>
        <taxon>Negativicutes</taxon>
        <taxon>Veillonellales</taxon>
        <taxon>Veillonellaceae</taxon>
        <taxon>Dialister</taxon>
    </lineage>
</organism>
<dbReference type="EMBL" id="AP019697">
    <property type="protein sequence ID" value="BBK25693.1"/>
    <property type="molecule type" value="Genomic_DNA"/>
</dbReference>
<proteinExistence type="predicted"/>
<evidence type="ECO:0000313" key="3">
    <source>
        <dbReference type="Proteomes" id="UP000320585"/>
    </source>
</evidence>
<dbReference type="KEGG" id="dho:Dia5BBH33_16280"/>
<evidence type="ECO:0000313" key="2">
    <source>
        <dbReference type="EMBL" id="BBK25693.1"/>
    </source>
</evidence>
<evidence type="ECO:0000256" key="1">
    <source>
        <dbReference type="SAM" id="SignalP"/>
    </source>
</evidence>
<reference evidence="3" key="1">
    <citation type="submission" date="2019-05" db="EMBL/GenBank/DDBJ databases">
        <title>Complete genome sequencing of Dialister sp. strain 5BBH33.</title>
        <authorList>
            <person name="Sakamoto M."/>
            <person name="Murakami T."/>
            <person name="Mori H."/>
        </authorList>
    </citation>
    <scope>NUCLEOTIDE SEQUENCE [LARGE SCALE GENOMIC DNA]</scope>
    <source>
        <strain evidence="3">5BBH33</strain>
    </source>
</reference>
<dbReference type="Proteomes" id="UP000320585">
    <property type="component" value="Chromosome"/>
</dbReference>
<dbReference type="OrthoDB" id="1634634at2"/>
<keyword evidence="3" id="KW-1185">Reference proteome</keyword>
<dbReference type="GeneID" id="92716847"/>
<name>A0A8D4UVC4_9FIRM</name>
<keyword evidence="1" id="KW-0732">Signal</keyword>
<dbReference type="RefSeq" id="WP_143332745.1">
    <property type="nucleotide sequence ID" value="NZ_AP019697.1"/>
</dbReference>
<accession>A0A8D4UVC4</accession>
<feature type="chain" id="PRO_5034669965" evidence="1">
    <location>
        <begin position="25"/>
        <end position="160"/>
    </location>
</feature>
<dbReference type="AlphaFoldDB" id="A0A8D4UVC4"/>